<dbReference type="InterPro" id="IPR040976">
    <property type="entry name" value="Pkinase_fungal"/>
</dbReference>
<accession>L8WWG8</accession>
<gene>
    <name evidence="3" type="ORF">AG1IA_03539</name>
</gene>
<dbReference type="PANTHER" id="PTHR38248">
    <property type="entry name" value="FUNK1 6"/>
    <property type="match status" value="1"/>
</dbReference>
<comment type="caution">
    <text evidence="3">The sequence shown here is derived from an EMBL/GenBank/DDBJ whole genome shotgun (WGS) entry which is preliminary data.</text>
</comment>
<dbReference type="AlphaFoldDB" id="L8WWG8"/>
<dbReference type="Pfam" id="PF17667">
    <property type="entry name" value="Pkinase_fungal"/>
    <property type="match status" value="2"/>
</dbReference>
<feature type="domain" description="Fungal-type protein kinase" evidence="2">
    <location>
        <begin position="662"/>
        <end position="741"/>
    </location>
</feature>
<dbReference type="InterPro" id="IPR011009">
    <property type="entry name" value="Kinase-like_dom_sf"/>
</dbReference>
<feature type="compositionally biased region" description="Polar residues" evidence="1">
    <location>
        <begin position="72"/>
        <end position="95"/>
    </location>
</feature>
<evidence type="ECO:0000313" key="4">
    <source>
        <dbReference type="Proteomes" id="UP000011668"/>
    </source>
</evidence>
<proteinExistence type="predicted"/>
<dbReference type="Proteomes" id="UP000011668">
    <property type="component" value="Unassembled WGS sequence"/>
</dbReference>
<dbReference type="SUPFAM" id="SSF56112">
    <property type="entry name" value="Protein kinase-like (PK-like)"/>
    <property type="match status" value="1"/>
</dbReference>
<sequence>MSVTKNSSAPAASTHRSPTGPPPTKRRKTSLHISATPQLGGPNIEHQFVSPFPSGSAPTLRPLPVATDTPRRSSSAFRAQSYPIQSQNSSRNRSMAVTLPVSVARDASERTSSLGRVPMQRPDMELALRREINQAVYEYSDFVSEFLAIPDHARRDDIRDTLASTPLFPYLGRDWTIDCRDLEGHESREMHTQVARLINTIAQAAFVPDQFRPVHQNVVALHNTPIKADDPNDTDSSPDIVQAMPGPDGRRHWAKVQFFAECKGKSTTKSPEEQLSDALLQVARYARATLIHQIERLYVFSIITYGTNAIFVRLGRTSILHSPPFNLKENLSAFALAAAGLFALPPNLFGYDCRFYYWPRLTGLADDYNREREIRIKIEKRRWVLLEILCRRKCLVGRATLVLLLSRVQNRHQRVVLKIIWREKSRTDEGENLGDFRGWPGICQYIWSEVGLSTAVHNKDALVISPLMKSFYPPLANAKATEVRASASGGSVRSVTSRILYATYSQSRPWLPEDRMLSTIMMDEGFALWRVERLPHLLRILRDSVVGLAGIVEQGKVHRDISEGNILCSRLPNSTEGSNGNLSDHFGSAPANNPKDYSDADITSDSDTDSDTSDALSIFSDDRSESSADTVLNQLPLQPEEGIIIANERQAYIQQRYGESWPAGRLYDLEFMVKEDRPDNEARRMERTVSEVPRISLMSDTGQQGTPAFISAQLLLATDQKPVRHTYLHDLESIFWVLVWMTATHVEPGQKRNAEAERLIGKLCRRDDETLGEFKRGFVTSAKRAHKTIIELDNGWNKAARVVFEFALLLDEHIYDKEGGPAPESDDEDTVVVNPQTTVSHASPWHILKSVIDIFDKWIAKMDVA</sequence>
<dbReference type="EMBL" id="AFRT01000829">
    <property type="protein sequence ID" value="ELU42431.1"/>
    <property type="molecule type" value="Genomic_DNA"/>
</dbReference>
<feature type="compositionally biased region" description="Polar residues" evidence="1">
    <location>
        <begin position="1"/>
        <end position="15"/>
    </location>
</feature>
<feature type="region of interest" description="Disordered" evidence="1">
    <location>
        <begin position="1"/>
        <end position="95"/>
    </location>
</feature>
<evidence type="ECO:0000256" key="1">
    <source>
        <dbReference type="SAM" id="MobiDB-lite"/>
    </source>
</evidence>
<keyword evidence="4" id="KW-1185">Reference proteome</keyword>
<evidence type="ECO:0000259" key="2">
    <source>
        <dbReference type="Pfam" id="PF17667"/>
    </source>
</evidence>
<name>L8WWG8_THACA</name>
<evidence type="ECO:0000313" key="3">
    <source>
        <dbReference type="EMBL" id="ELU42431.1"/>
    </source>
</evidence>
<feature type="domain" description="Fungal-type protein kinase" evidence="2">
    <location>
        <begin position="249"/>
        <end position="571"/>
    </location>
</feature>
<dbReference type="PANTHER" id="PTHR38248:SF2">
    <property type="entry name" value="FUNK1 11"/>
    <property type="match status" value="1"/>
</dbReference>
<feature type="region of interest" description="Disordered" evidence="1">
    <location>
        <begin position="578"/>
        <end position="622"/>
    </location>
</feature>
<dbReference type="HOGENOM" id="CLU_016021_0_0_1"/>
<dbReference type="OrthoDB" id="5584477at2759"/>
<organism evidence="3 4">
    <name type="scientific">Thanatephorus cucumeris (strain AG1-IA)</name>
    <name type="common">Rice sheath blight fungus</name>
    <name type="synonym">Rhizoctonia solani</name>
    <dbReference type="NCBI Taxonomy" id="983506"/>
    <lineage>
        <taxon>Eukaryota</taxon>
        <taxon>Fungi</taxon>
        <taxon>Dikarya</taxon>
        <taxon>Basidiomycota</taxon>
        <taxon>Agaricomycotina</taxon>
        <taxon>Agaricomycetes</taxon>
        <taxon>Cantharellales</taxon>
        <taxon>Ceratobasidiaceae</taxon>
        <taxon>Rhizoctonia</taxon>
        <taxon>Rhizoctonia solani AG-1</taxon>
    </lineage>
</organism>
<reference evidence="3 4" key="1">
    <citation type="journal article" date="2013" name="Nat. Commun.">
        <title>The evolution and pathogenic mechanisms of the rice sheath blight pathogen.</title>
        <authorList>
            <person name="Zheng A."/>
            <person name="Lin R."/>
            <person name="Xu L."/>
            <person name="Qin P."/>
            <person name="Tang C."/>
            <person name="Ai P."/>
            <person name="Zhang D."/>
            <person name="Liu Y."/>
            <person name="Sun Z."/>
            <person name="Feng H."/>
            <person name="Wang Y."/>
            <person name="Chen Y."/>
            <person name="Liang X."/>
            <person name="Fu R."/>
            <person name="Li Q."/>
            <person name="Zhang J."/>
            <person name="Yu X."/>
            <person name="Xie Z."/>
            <person name="Ding L."/>
            <person name="Guan P."/>
            <person name="Tang J."/>
            <person name="Liang Y."/>
            <person name="Wang S."/>
            <person name="Deng Q."/>
            <person name="Li S."/>
            <person name="Zhu J."/>
            <person name="Wang L."/>
            <person name="Liu H."/>
            <person name="Li P."/>
        </authorList>
    </citation>
    <scope>NUCLEOTIDE SEQUENCE [LARGE SCALE GENOMIC DNA]</scope>
    <source>
        <strain evidence="4">AG-1 IA</strain>
    </source>
</reference>
<feature type="compositionally biased region" description="Acidic residues" evidence="1">
    <location>
        <begin position="602"/>
        <end position="612"/>
    </location>
</feature>
<protein>
    <recommendedName>
        <fullName evidence="2">Fungal-type protein kinase domain-containing protein</fullName>
    </recommendedName>
</protein>